<dbReference type="EMBL" id="MT143984">
    <property type="protein sequence ID" value="QJA44984.1"/>
    <property type="molecule type" value="Genomic_DNA"/>
</dbReference>
<dbReference type="InterPro" id="IPR011335">
    <property type="entry name" value="Restrct_endonuc-II-like"/>
</dbReference>
<dbReference type="AlphaFoldDB" id="A0A6H1ZBQ1"/>
<gene>
    <name evidence="2" type="ORF">TM448A00171_0003</name>
    <name evidence="3" type="ORF">TM448B00200_0021</name>
</gene>
<dbReference type="SUPFAM" id="SSF52980">
    <property type="entry name" value="Restriction endonuclease-like"/>
    <property type="match status" value="1"/>
</dbReference>
<evidence type="ECO:0000259" key="1">
    <source>
        <dbReference type="Pfam" id="PF18741"/>
    </source>
</evidence>
<dbReference type="InterPro" id="IPR049468">
    <property type="entry name" value="Restrct_endonuc-II-like_dom"/>
</dbReference>
<dbReference type="Pfam" id="PF18741">
    <property type="entry name" value="MTES_1575"/>
    <property type="match status" value="1"/>
</dbReference>
<sequence length="167" mass="19604">MGKDTTDKIKEAKNNLLADLEYYLDEITGLTQSPIEELFLLSFLSVCSYYWFDSTCYDAGRNIIMVKAVLYGRNIFIVPQHKICKYRVDFLFVLNNEKQFIVECDGHDFHEKTKKQVTKDKSREREFVKIGLTVVRFSGSEIYNSPFKCVRDLEDMFINYWSAKDGK</sequence>
<name>A0A6H1ZBQ1_9ZZZZ</name>
<proteinExistence type="predicted"/>
<dbReference type="Gene3D" id="3.40.960.10">
    <property type="entry name" value="VSR Endonuclease"/>
    <property type="match status" value="1"/>
</dbReference>
<organism evidence="2">
    <name type="scientific">viral metagenome</name>
    <dbReference type="NCBI Taxonomy" id="1070528"/>
    <lineage>
        <taxon>unclassified sequences</taxon>
        <taxon>metagenomes</taxon>
        <taxon>organismal metagenomes</taxon>
    </lineage>
</organism>
<feature type="domain" description="Restriction endonuclease type II-like" evidence="1">
    <location>
        <begin position="66"/>
        <end position="155"/>
    </location>
</feature>
<protein>
    <recommendedName>
        <fullName evidence="1">Restriction endonuclease type II-like domain-containing protein</fullName>
    </recommendedName>
</protein>
<evidence type="ECO:0000313" key="3">
    <source>
        <dbReference type="EMBL" id="QJH94314.1"/>
    </source>
</evidence>
<evidence type="ECO:0000313" key="2">
    <source>
        <dbReference type="EMBL" id="QJA44984.1"/>
    </source>
</evidence>
<accession>A0A6H1ZBQ1</accession>
<dbReference type="EMBL" id="MT144599">
    <property type="protein sequence ID" value="QJH94314.1"/>
    <property type="molecule type" value="Genomic_DNA"/>
</dbReference>
<reference evidence="2" key="1">
    <citation type="submission" date="2020-03" db="EMBL/GenBank/DDBJ databases">
        <title>The deep terrestrial virosphere.</title>
        <authorList>
            <person name="Holmfeldt K."/>
            <person name="Nilsson E."/>
            <person name="Simone D."/>
            <person name="Lopez-Fernandez M."/>
            <person name="Wu X."/>
            <person name="de Brujin I."/>
            <person name="Lundin D."/>
            <person name="Andersson A."/>
            <person name="Bertilsson S."/>
            <person name="Dopson M."/>
        </authorList>
    </citation>
    <scope>NUCLEOTIDE SEQUENCE</scope>
    <source>
        <strain evidence="2">TM448A00171</strain>
        <strain evidence="3">TM448B00200</strain>
    </source>
</reference>